<sequence>MRHRLAVLALVAALGVAVPVQAAGLSGMGAALFGNTFNFGRPNLSKPMVKTITVGSMKMELQHTKLTDIRKAFGGTIQTQGENKTLVSWLCYQTDGSKDPATATWFISNILGGGEFVMIVAVQAANPAKMPGDCEAASPKFATPDLGIPGVGATLADLKAAFGAARGNKIAYRADEPGADALGTAMNAQYIGYMLSGGKVTGFGAGETSVPVAPPKN</sequence>
<dbReference type="AlphaFoldDB" id="A0A933L1G1"/>
<reference evidence="2" key="1">
    <citation type="submission" date="2020-07" db="EMBL/GenBank/DDBJ databases">
        <title>Huge and variable diversity of episymbiotic CPR bacteria and DPANN archaea in groundwater ecosystems.</title>
        <authorList>
            <person name="He C.Y."/>
            <person name="Keren R."/>
            <person name="Whittaker M."/>
            <person name="Farag I.F."/>
            <person name="Doudna J."/>
            <person name="Cate J.H.D."/>
            <person name="Banfield J.F."/>
        </authorList>
    </citation>
    <scope>NUCLEOTIDE SEQUENCE</scope>
    <source>
        <strain evidence="2">NC_groundwater_1586_Pr3_B-0.1um_66_15</strain>
    </source>
</reference>
<proteinExistence type="predicted"/>
<keyword evidence="1" id="KW-0732">Signal</keyword>
<gene>
    <name evidence="2" type="ORF">HY834_12155</name>
</gene>
<protein>
    <recommendedName>
        <fullName evidence="4">CHRD domain-containing protein</fullName>
    </recommendedName>
</protein>
<evidence type="ECO:0000313" key="3">
    <source>
        <dbReference type="Proteomes" id="UP000782610"/>
    </source>
</evidence>
<dbReference type="Proteomes" id="UP000782610">
    <property type="component" value="Unassembled WGS sequence"/>
</dbReference>
<feature type="chain" id="PRO_5037163476" description="CHRD domain-containing protein" evidence="1">
    <location>
        <begin position="23"/>
        <end position="217"/>
    </location>
</feature>
<feature type="signal peptide" evidence="1">
    <location>
        <begin position="1"/>
        <end position="22"/>
    </location>
</feature>
<comment type="caution">
    <text evidence="2">The sequence shown here is derived from an EMBL/GenBank/DDBJ whole genome shotgun (WGS) entry which is preliminary data.</text>
</comment>
<dbReference type="EMBL" id="JACRAF010000032">
    <property type="protein sequence ID" value="MBI4922494.1"/>
    <property type="molecule type" value="Genomic_DNA"/>
</dbReference>
<name>A0A933L1G1_9HYPH</name>
<organism evidence="2 3">
    <name type="scientific">Devosia nanyangense</name>
    <dbReference type="NCBI Taxonomy" id="1228055"/>
    <lineage>
        <taxon>Bacteria</taxon>
        <taxon>Pseudomonadati</taxon>
        <taxon>Pseudomonadota</taxon>
        <taxon>Alphaproteobacteria</taxon>
        <taxon>Hyphomicrobiales</taxon>
        <taxon>Devosiaceae</taxon>
        <taxon>Devosia</taxon>
    </lineage>
</organism>
<accession>A0A933L1G1</accession>
<evidence type="ECO:0008006" key="4">
    <source>
        <dbReference type="Google" id="ProtNLM"/>
    </source>
</evidence>
<evidence type="ECO:0000256" key="1">
    <source>
        <dbReference type="SAM" id="SignalP"/>
    </source>
</evidence>
<evidence type="ECO:0000313" key="2">
    <source>
        <dbReference type="EMBL" id="MBI4922494.1"/>
    </source>
</evidence>